<comment type="caution">
    <text evidence="2">The sequence shown here is derived from an EMBL/GenBank/DDBJ whole genome shotgun (WGS) entry which is preliminary data.</text>
</comment>
<reference evidence="2 3" key="1">
    <citation type="submission" date="2020-08" db="EMBL/GenBank/DDBJ databases">
        <authorList>
            <person name="Criscuolo A."/>
        </authorList>
    </citation>
    <scope>NUCLEOTIDE SEQUENCE [LARGE SCALE GENOMIC DNA]</scope>
    <source>
        <strain evidence="2">CIP111764</strain>
    </source>
</reference>
<dbReference type="AlphaFoldDB" id="A0A7U7I8L6"/>
<keyword evidence="1" id="KW-0732">Signal</keyword>
<feature type="signal peptide" evidence="1">
    <location>
        <begin position="1"/>
        <end position="27"/>
    </location>
</feature>
<dbReference type="Proteomes" id="UP000583387">
    <property type="component" value="Unassembled WGS sequence"/>
</dbReference>
<sequence length="151" mass="16819">MNAKSLRAALFSLSFLSFWGAPGQANATSFDCHKFTEATIDSISFSYTPRALLGYLYDLEVSADRQAARGLNEYRYDLEVPAEQKIPHFWSPYALAPFAPAGATAEQQALNQQFHQFMLAAFYAKKPINICLSLDESPMGRALAVDTFSYQ</sequence>
<dbReference type="RefSeq" id="WP_187669431.1">
    <property type="nucleotide sequence ID" value="NZ_CAJFCI010000015.1"/>
</dbReference>
<name>A0A7U7I8L6_9GAMM</name>
<evidence type="ECO:0000313" key="2">
    <source>
        <dbReference type="EMBL" id="CAD5106032.1"/>
    </source>
</evidence>
<protein>
    <submittedName>
        <fullName evidence="2">Uncharacterized protein</fullName>
    </submittedName>
</protein>
<keyword evidence="3" id="KW-1185">Reference proteome</keyword>
<dbReference type="EMBL" id="CAJFCI010000015">
    <property type="protein sequence ID" value="CAD5106032.1"/>
    <property type="molecule type" value="Genomic_DNA"/>
</dbReference>
<evidence type="ECO:0000256" key="1">
    <source>
        <dbReference type="SAM" id="SignalP"/>
    </source>
</evidence>
<accession>A0A7U7I8L6</accession>
<feature type="chain" id="PRO_5030891734" evidence="1">
    <location>
        <begin position="28"/>
        <end position="151"/>
    </location>
</feature>
<gene>
    <name evidence="2" type="ORF">PSEWESI4_00291</name>
</gene>
<proteinExistence type="predicted"/>
<evidence type="ECO:0000313" key="3">
    <source>
        <dbReference type="Proteomes" id="UP000583387"/>
    </source>
</evidence>
<organism evidence="2 3">
    <name type="scientific">Zestomonas carbonaria</name>
    <dbReference type="NCBI Taxonomy" id="2762745"/>
    <lineage>
        <taxon>Bacteria</taxon>
        <taxon>Pseudomonadati</taxon>
        <taxon>Pseudomonadota</taxon>
        <taxon>Gammaproteobacteria</taxon>
        <taxon>Pseudomonadales</taxon>
        <taxon>Pseudomonadaceae</taxon>
        <taxon>Zestomonas</taxon>
    </lineage>
</organism>